<name>A0A1H9CZL0_9GAMM</name>
<keyword evidence="2" id="KW-0472">Membrane</keyword>
<dbReference type="PANTHER" id="PTHR41386:SF1">
    <property type="entry name" value="MEMBRANE PROTEIN"/>
    <property type="match status" value="1"/>
</dbReference>
<evidence type="ECO:0000256" key="2">
    <source>
        <dbReference type="SAM" id="Phobius"/>
    </source>
</evidence>
<keyword evidence="2" id="KW-0812">Transmembrane</keyword>
<accession>A0A1H9CZL0</accession>
<dbReference type="AlphaFoldDB" id="A0A1H9CZL0"/>
<keyword evidence="2" id="KW-1133">Transmembrane helix</keyword>
<dbReference type="Pfam" id="PF06210">
    <property type="entry name" value="DUF1003"/>
    <property type="match status" value="1"/>
</dbReference>
<keyword evidence="4" id="KW-1185">Reference proteome</keyword>
<evidence type="ECO:0000313" key="4">
    <source>
        <dbReference type="Proteomes" id="UP000198749"/>
    </source>
</evidence>
<dbReference type="PANTHER" id="PTHR41386">
    <property type="entry name" value="INTEGRAL MEMBRANE PROTEIN-RELATED"/>
    <property type="match status" value="1"/>
</dbReference>
<proteinExistence type="predicted"/>
<reference evidence="4" key="1">
    <citation type="submission" date="2016-10" db="EMBL/GenBank/DDBJ databases">
        <authorList>
            <person name="Varghese N."/>
            <person name="Submissions S."/>
        </authorList>
    </citation>
    <scope>NUCLEOTIDE SEQUENCE [LARGE SCALE GENOMIC DNA]</scope>
    <source>
        <strain evidence="4">DSM 18887</strain>
    </source>
</reference>
<feature type="region of interest" description="Disordered" evidence="1">
    <location>
        <begin position="160"/>
        <end position="181"/>
    </location>
</feature>
<sequence length="181" mass="20458">MGEPMKRYFENLAKALLGQSYSSLAEKEQKVINSIAEHTTVSENVNNAFSDSLTTGQRIADVVARFGGSWWFISLFFLFIVAWIGVNSYLLIDTPFDPYPYILLNLGLSSLAAFQAPIIMMSQNRQAAKDRIKQDATYEINLKLELQIMRLHTKLDQLSATTEHTDNSDHKDNPDPEIKKG</sequence>
<dbReference type="EMBL" id="FOGB01000001">
    <property type="protein sequence ID" value="SEQ05993.1"/>
    <property type="molecule type" value="Genomic_DNA"/>
</dbReference>
<feature type="transmembrane region" description="Helical" evidence="2">
    <location>
        <begin position="98"/>
        <end position="121"/>
    </location>
</feature>
<feature type="compositionally biased region" description="Basic and acidic residues" evidence="1">
    <location>
        <begin position="163"/>
        <end position="181"/>
    </location>
</feature>
<feature type="transmembrane region" description="Helical" evidence="2">
    <location>
        <begin position="70"/>
        <end position="92"/>
    </location>
</feature>
<evidence type="ECO:0000256" key="1">
    <source>
        <dbReference type="SAM" id="MobiDB-lite"/>
    </source>
</evidence>
<dbReference type="Proteomes" id="UP000198749">
    <property type="component" value="Unassembled WGS sequence"/>
</dbReference>
<evidence type="ECO:0000313" key="3">
    <source>
        <dbReference type="EMBL" id="SEQ05993.1"/>
    </source>
</evidence>
<gene>
    <name evidence="3" type="ORF">SAMN03080615_00226</name>
</gene>
<protein>
    <submittedName>
        <fullName evidence="3">Uncharacterized membrane protein</fullName>
    </submittedName>
</protein>
<dbReference type="InterPro" id="IPR010406">
    <property type="entry name" value="DUF1003"/>
</dbReference>
<organism evidence="3 4">
    <name type="scientific">Amphritea atlantica</name>
    <dbReference type="NCBI Taxonomy" id="355243"/>
    <lineage>
        <taxon>Bacteria</taxon>
        <taxon>Pseudomonadati</taxon>
        <taxon>Pseudomonadota</taxon>
        <taxon>Gammaproteobacteria</taxon>
        <taxon>Oceanospirillales</taxon>
        <taxon>Oceanospirillaceae</taxon>
        <taxon>Amphritea</taxon>
    </lineage>
</organism>